<protein>
    <submittedName>
        <fullName evidence="1">Uncharacterized protein</fullName>
    </submittedName>
</protein>
<evidence type="ECO:0000313" key="2">
    <source>
        <dbReference type="Proteomes" id="UP000780801"/>
    </source>
</evidence>
<dbReference type="Proteomes" id="UP000780801">
    <property type="component" value="Unassembled WGS sequence"/>
</dbReference>
<gene>
    <name evidence="1" type="ORF">BGW38_001532</name>
</gene>
<keyword evidence="2" id="KW-1185">Reference proteome</keyword>
<sequence length="92" mass="9850">VTEEGLKIVAALSQNKDFGAAASALLKKHSAESTDLEDESSCLSCPFGPSSPNLISSVSKRLNLPPKVLSSRYEEGVLRLDIDLKSIDRAFS</sequence>
<name>A0A9P6KE75_9FUNG</name>
<dbReference type="EMBL" id="JAABOA010001490">
    <property type="protein sequence ID" value="KAF9581442.1"/>
    <property type="molecule type" value="Genomic_DNA"/>
</dbReference>
<feature type="non-terminal residue" evidence="1">
    <location>
        <position position="1"/>
    </location>
</feature>
<accession>A0A9P6KE75</accession>
<organism evidence="1 2">
    <name type="scientific">Lunasporangiospora selenospora</name>
    <dbReference type="NCBI Taxonomy" id="979761"/>
    <lineage>
        <taxon>Eukaryota</taxon>
        <taxon>Fungi</taxon>
        <taxon>Fungi incertae sedis</taxon>
        <taxon>Mucoromycota</taxon>
        <taxon>Mortierellomycotina</taxon>
        <taxon>Mortierellomycetes</taxon>
        <taxon>Mortierellales</taxon>
        <taxon>Mortierellaceae</taxon>
        <taxon>Lunasporangiospora</taxon>
    </lineage>
</organism>
<evidence type="ECO:0000313" key="1">
    <source>
        <dbReference type="EMBL" id="KAF9581442.1"/>
    </source>
</evidence>
<proteinExistence type="predicted"/>
<comment type="caution">
    <text evidence="1">The sequence shown here is derived from an EMBL/GenBank/DDBJ whole genome shotgun (WGS) entry which is preliminary data.</text>
</comment>
<reference evidence="1" key="1">
    <citation type="journal article" date="2020" name="Fungal Divers.">
        <title>Resolving the Mortierellaceae phylogeny through synthesis of multi-gene phylogenetics and phylogenomics.</title>
        <authorList>
            <person name="Vandepol N."/>
            <person name="Liber J."/>
            <person name="Desiro A."/>
            <person name="Na H."/>
            <person name="Kennedy M."/>
            <person name="Barry K."/>
            <person name="Grigoriev I.V."/>
            <person name="Miller A.N."/>
            <person name="O'Donnell K."/>
            <person name="Stajich J.E."/>
            <person name="Bonito G."/>
        </authorList>
    </citation>
    <scope>NUCLEOTIDE SEQUENCE</scope>
    <source>
        <strain evidence="1">KOD1015</strain>
    </source>
</reference>
<dbReference type="AlphaFoldDB" id="A0A9P6KE75"/>